<evidence type="ECO:0000259" key="7">
    <source>
        <dbReference type="PROSITE" id="PS51265"/>
    </source>
</evidence>
<sequence length="908" mass="98083">MASRKLTFDASRPSSRNLGASPAARSPFKNSPQQNVFVSPTHALGTPTRSAQRAALSRMQQSRRETIAFGAPLLSPTTSRRNPLQAITEQELQRGNQLQQIQDNMNLGARYAPRAVDSKQQQQHPHQADMSTHRPETLVLAHGAPNAANADNGDASANAGTEAQSQQTKRVAEWIFAYRRAFPNFVFYFEGIDETTQQRLSAPIRALGARVETFFSAQAVTHVVVESASALGENAANSSHVVALARRFQLKIWDVEKLEKRVLAFLLPGFNVAAAQGPSVVSAKRKLNEAFSAEKLYAMRHKTYEGAAVSHGIDFYYFKHYYVLAEDSTHLNRPAIMEDFRPPPPGRDPPWPKLYMVPTGRCPFVQYDDPTTSSKESDSDTNSNKENLTPEPEPTMPTAPLLSKTPASRLQNTPRRQTWAPAAIRAVAEEEDNEPKPFSTVQAQRAEGKAAAHDPLLTPTRPSRGFSVTATTNLLLQRPELRNYDASGVMDSNASGIGQGIGVTSTSTAFHVGGVDPVLQQSLLQNLNGGLVTHLSKLEQPVARIVSQKDSAIADACKEGRVPPAPRTKKPRVPVRRPVVAKPGYCENCRVKYDDMMAHVKSAQHRRFAANERNWLDLDALLDKVRRPLRKQDSDLSSSHSLYALSSDDAAHGIIGSAGLSAPASLHENWDNTTFGTHRFAHPSASAHLLASGRIGTESPTTAIATDGAAVSVSTVSRPAASIIDLTFSNSRAGSNSASSAAEDDNVATDNLQPTTTTSATVPPVTPVAQRAEPTAEKGTVEALVSSLETPQFRSHHHARPSSLYEDAATLVSRGAAGRGQRFDQQSTPTQNSKHADILHNDAGISTLVQPSRVLAKACPESSIESPSANEKPKAAAAAATAKASIKDRHAMAERLCHLLHGEPDDSL</sequence>
<dbReference type="Gene3D" id="6.10.250.3410">
    <property type="entry name" value="DBF zinc finger"/>
    <property type="match status" value="1"/>
</dbReference>
<dbReference type="EMBL" id="JANBOH010000128">
    <property type="protein sequence ID" value="KAJ1645025.1"/>
    <property type="molecule type" value="Genomic_DNA"/>
</dbReference>
<dbReference type="InterPro" id="IPR001357">
    <property type="entry name" value="BRCT_dom"/>
</dbReference>
<keyword evidence="9" id="KW-1185">Reference proteome</keyword>
<feature type="region of interest" description="Disordered" evidence="5">
    <location>
        <begin position="1"/>
        <end position="47"/>
    </location>
</feature>
<dbReference type="InterPro" id="IPR036420">
    <property type="entry name" value="BRCT_dom_sf"/>
</dbReference>
<feature type="compositionally biased region" description="Polar residues" evidence="5">
    <location>
        <begin position="28"/>
        <end position="38"/>
    </location>
</feature>
<feature type="region of interest" description="Disordered" evidence="5">
    <location>
        <begin position="365"/>
        <end position="465"/>
    </location>
</feature>
<dbReference type="GO" id="GO:0043539">
    <property type="term" value="F:protein serine/threonine kinase activator activity"/>
    <property type="evidence" value="ECO:0007669"/>
    <property type="project" value="TreeGrafter"/>
</dbReference>
<dbReference type="SUPFAM" id="SSF52113">
    <property type="entry name" value="BRCT domain"/>
    <property type="match status" value="1"/>
</dbReference>
<evidence type="ECO:0000256" key="5">
    <source>
        <dbReference type="SAM" id="MobiDB-lite"/>
    </source>
</evidence>
<organism evidence="8 9">
    <name type="scientific">Coemansia asiatica</name>
    <dbReference type="NCBI Taxonomy" id="1052880"/>
    <lineage>
        <taxon>Eukaryota</taxon>
        <taxon>Fungi</taxon>
        <taxon>Fungi incertae sedis</taxon>
        <taxon>Zoopagomycota</taxon>
        <taxon>Kickxellomycotina</taxon>
        <taxon>Kickxellomycetes</taxon>
        <taxon>Kickxellales</taxon>
        <taxon>Kickxellaceae</taxon>
        <taxon>Coemansia</taxon>
    </lineage>
</organism>
<feature type="domain" description="BRCT" evidence="6">
    <location>
        <begin position="177"/>
        <end position="230"/>
    </location>
</feature>
<evidence type="ECO:0000259" key="6">
    <source>
        <dbReference type="PROSITE" id="PS50172"/>
    </source>
</evidence>
<dbReference type="Pfam" id="PF07535">
    <property type="entry name" value="zf-DBF"/>
    <property type="match status" value="1"/>
</dbReference>
<dbReference type="Proteomes" id="UP001145021">
    <property type="component" value="Unassembled WGS sequence"/>
</dbReference>
<dbReference type="Pfam" id="PF08630">
    <property type="entry name" value="Dfp1_Him1_M"/>
    <property type="match status" value="1"/>
</dbReference>
<feature type="compositionally biased region" description="Low complexity" evidence="5">
    <location>
        <begin position="145"/>
        <end position="160"/>
    </location>
</feature>
<comment type="caution">
    <text evidence="8">The sequence shown here is derived from an EMBL/GenBank/DDBJ whole genome shotgun (WGS) entry which is preliminary data.</text>
</comment>
<dbReference type="SMART" id="SM00586">
    <property type="entry name" value="ZnF_DBF"/>
    <property type="match status" value="1"/>
</dbReference>
<dbReference type="FunFam" id="6.10.250.3410:FF:000001">
    <property type="entry name" value="Protein DBF4 homolog A"/>
    <property type="match status" value="1"/>
</dbReference>
<proteinExistence type="predicted"/>
<name>A0A9W8CJM7_9FUNG</name>
<protein>
    <submittedName>
        <fullName evidence="8">Cdc7p-Dbf4p kinase complex regulatory subunit</fullName>
    </submittedName>
</protein>
<dbReference type="PROSITE" id="PS50172">
    <property type="entry name" value="BRCT"/>
    <property type="match status" value="1"/>
</dbReference>
<dbReference type="InterPro" id="IPR051590">
    <property type="entry name" value="Replication_Regulatory_Kinase"/>
</dbReference>
<dbReference type="AlphaFoldDB" id="A0A9W8CJM7"/>
<feature type="domain" description="DBF4-type" evidence="7">
    <location>
        <begin position="579"/>
        <end position="628"/>
    </location>
</feature>
<dbReference type="GO" id="GO:0010571">
    <property type="term" value="P:positive regulation of nuclear cell cycle DNA replication"/>
    <property type="evidence" value="ECO:0007669"/>
    <property type="project" value="TreeGrafter"/>
</dbReference>
<dbReference type="InterPro" id="IPR006572">
    <property type="entry name" value="Znf_DBF"/>
</dbReference>
<dbReference type="GO" id="GO:0008270">
    <property type="term" value="F:zinc ion binding"/>
    <property type="evidence" value="ECO:0007669"/>
    <property type="project" value="UniProtKB-KW"/>
</dbReference>
<feature type="compositionally biased region" description="Polar residues" evidence="5">
    <location>
        <begin position="369"/>
        <end position="385"/>
    </location>
</feature>
<feature type="compositionally biased region" description="Low complexity" evidence="5">
    <location>
        <begin position="754"/>
        <end position="763"/>
    </location>
</feature>
<dbReference type="GO" id="GO:0003676">
    <property type="term" value="F:nucleic acid binding"/>
    <property type="evidence" value="ECO:0007669"/>
    <property type="project" value="InterPro"/>
</dbReference>
<dbReference type="GO" id="GO:0031431">
    <property type="term" value="C:Dbf4-dependent protein kinase complex"/>
    <property type="evidence" value="ECO:0007669"/>
    <property type="project" value="TreeGrafter"/>
</dbReference>
<evidence type="ECO:0000313" key="8">
    <source>
        <dbReference type="EMBL" id="KAJ1645025.1"/>
    </source>
</evidence>
<dbReference type="PROSITE" id="PS51265">
    <property type="entry name" value="ZF_DBF4"/>
    <property type="match status" value="1"/>
</dbReference>
<feature type="region of interest" description="Disordered" evidence="5">
    <location>
        <begin position="732"/>
        <end position="763"/>
    </location>
</feature>
<dbReference type="PANTHER" id="PTHR15375">
    <property type="entry name" value="ACTIVATOR OF S-PHASE KINASE-RELATED"/>
    <property type="match status" value="1"/>
</dbReference>
<evidence type="ECO:0000256" key="1">
    <source>
        <dbReference type="ARBA" id="ARBA00022723"/>
    </source>
</evidence>
<keyword evidence="3" id="KW-0862">Zinc</keyword>
<dbReference type="CDD" id="cd00027">
    <property type="entry name" value="BRCT"/>
    <property type="match status" value="1"/>
</dbReference>
<dbReference type="InterPro" id="IPR013939">
    <property type="entry name" value="Regulatory_Dfp1/Him1"/>
</dbReference>
<dbReference type="Gene3D" id="3.40.50.10190">
    <property type="entry name" value="BRCT domain"/>
    <property type="match status" value="1"/>
</dbReference>
<gene>
    <name evidence="8" type="primary">DBF4</name>
    <name evidence="8" type="ORF">LPJ64_003357</name>
</gene>
<dbReference type="InterPro" id="IPR038545">
    <property type="entry name" value="Znf_DBF_sf"/>
</dbReference>
<evidence type="ECO:0000256" key="4">
    <source>
        <dbReference type="PROSITE-ProRule" id="PRU00600"/>
    </source>
</evidence>
<evidence type="ECO:0000256" key="2">
    <source>
        <dbReference type="ARBA" id="ARBA00022771"/>
    </source>
</evidence>
<feature type="region of interest" description="Disordered" evidence="5">
    <location>
        <begin position="145"/>
        <end position="164"/>
    </location>
</feature>
<evidence type="ECO:0000256" key="3">
    <source>
        <dbReference type="ARBA" id="ARBA00022833"/>
    </source>
</evidence>
<keyword evidence="2 4" id="KW-0863">Zinc-finger</keyword>
<reference evidence="8" key="1">
    <citation type="submission" date="2022-07" db="EMBL/GenBank/DDBJ databases">
        <title>Phylogenomic reconstructions and comparative analyses of Kickxellomycotina fungi.</title>
        <authorList>
            <person name="Reynolds N.K."/>
            <person name="Stajich J.E."/>
            <person name="Barry K."/>
            <person name="Grigoriev I.V."/>
            <person name="Crous P."/>
            <person name="Smith M.E."/>
        </authorList>
    </citation>
    <scope>NUCLEOTIDE SEQUENCE</scope>
    <source>
        <strain evidence="8">NBRC 105413</strain>
    </source>
</reference>
<feature type="compositionally biased region" description="Low complexity" evidence="5">
    <location>
        <begin position="732"/>
        <end position="741"/>
    </location>
</feature>
<dbReference type="PANTHER" id="PTHR15375:SF26">
    <property type="entry name" value="PROTEIN CHIFFON"/>
    <property type="match status" value="1"/>
</dbReference>
<feature type="compositionally biased region" description="Polar residues" evidence="5">
    <location>
        <begin position="405"/>
        <end position="416"/>
    </location>
</feature>
<evidence type="ECO:0000313" key="9">
    <source>
        <dbReference type="Proteomes" id="UP001145021"/>
    </source>
</evidence>
<dbReference type="GO" id="GO:1901987">
    <property type="term" value="P:regulation of cell cycle phase transition"/>
    <property type="evidence" value="ECO:0007669"/>
    <property type="project" value="TreeGrafter"/>
</dbReference>
<keyword evidence="1" id="KW-0479">Metal-binding</keyword>
<accession>A0A9W8CJM7</accession>